<evidence type="ECO:0000313" key="2">
    <source>
        <dbReference type="EMBL" id="RAU16426.1"/>
    </source>
</evidence>
<organism evidence="2 3">
    <name type="scientific">Nitrincola tibetensis</name>
    <dbReference type="NCBI Taxonomy" id="2219697"/>
    <lineage>
        <taxon>Bacteria</taxon>
        <taxon>Pseudomonadati</taxon>
        <taxon>Pseudomonadota</taxon>
        <taxon>Gammaproteobacteria</taxon>
        <taxon>Oceanospirillales</taxon>
        <taxon>Oceanospirillaceae</taxon>
        <taxon>Nitrincola</taxon>
    </lineage>
</organism>
<reference evidence="2 3" key="1">
    <citation type="submission" date="2018-06" db="EMBL/GenBank/DDBJ databases">
        <title>Nitrincola tibetense sp. nov., isolated from Lake XuguoCo on Tibetan Plateau.</title>
        <authorList>
            <person name="Xing P."/>
        </authorList>
    </citation>
    <scope>NUCLEOTIDE SEQUENCE [LARGE SCALE GENOMIC DNA]</scope>
    <source>
        <strain evidence="3">xg18</strain>
    </source>
</reference>
<keyword evidence="3" id="KW-1185">Reference proteome</keyword>
<proteinExistence type="predicted"/>
<dbReference type="AlphaFoldDB" id="A0A364NH91"/>
<evidence type="ECO:0000313" key="3">
    <source>
        <dbReference type="Proteomes" id="UP000250744"/>
    </source>
</evidence>
<dbReference type="EMBL" id="QKRX01000029">
    <property type="protein sequence ID" value="RAU16426.1"/>
    <property type="molecule type" value="Genomic_DNA"/>
</dbReference>
<feature type="compositionally biased region" description="Basic and acidic residues" evidence="1">
    <location>
        <begin position="1"/>
        <end position="12"/>
    </location>
</feature>
<dbReference type="Proteomes" id="UP000250744">
    <property type="component" value="Unassembled WGS sequence"/>
</dbReference>
<gene>
    <name evidence="2" type="ORF">DN062_18255</name>
</gene>
<evidence type="ECO:0000256" key="1">
    <source>
        <dbReference type="SAM" id="MobiDB-lite"/>
    </source>
</evidence>
<sequence length="60" mass="6852">MRTCCSDDKGDAQVETPRGQSTDAERRGGLLRSSVEVLVMRMERRRQHVQFVSENQPEMG</sequence>
<name>A0A364NH91_9GAMM</name>
<protein>
    <submittedName>
        <fullName evidence="2">Uncharacterized protein</fullName>
    </submittedName>
</protein>
<comment type="caution">
    <text evidence="2">The sequence shown here is derived from an EMBL/GenBank/DDBJ whole genome shotgun (WGS) entry which is preliminary data.</text>
</comment>
<accession>A0A364NH91</accession>
<feature type="region of interest" description="Disordered" evidence="1">
    <location>
        <begin position="1"/>
        <end position="27"/>
    </location>
</feature>